<feature type="compositionally biased region" description="Low complexity" evidence="1">
    <location>
        <begin position="45"/>
        <end position="55"/>
    </location>
</feature>
<dbReference type="InterPro" id="IPR036291">
    <property type="entry name" value="NAD(P)-bd_dom_sf"/>
</dbReference>
<accession>A0A058ZAG2</accession>
<evidence type="ECO:0000256" key="1">
    <source>
        <dbReference type="SAM" id="MobiDB-lite"/>
    </source>
</evidence>
<keyword evidence="4" id="KW-1185">Reference proteome</keyword>
<dbReference type="AlphaFoldDB" id="A0A058ZAG2"/>
<dbReference type="Pfam" id="PF16363">
    <property type="entry name" value="GDP_Man_Dehyd"/>
    <property type="match status" value="1"/>
</dbReference>
<dbReference type="Gene3D" id="3.40.50.720">
    <property type="entry name" value="NAD(P)-binding Rossmann-like Domain"/>
    <property type="match status" value="1"/>
</dbReference>
<evidence type="ECO:0000313" key="3">
    <source>
        <dbReference type="EMBL" id="KCV71320.1"/>
    </source>
</evidence>
<dbReference type="PANTHER" id="PTHR43000">
    <property type="entry name" value="DTDP-D-GLUCOSE 4,6-DEHYDRATASE-RELATED"/>
    <property type="match status" value="1"/>
</dbReference>
<dbReference type="STRING" id="691883.A0A058ZAG2"/>
<dbReference type="EMBL" id="KB932203">
    <property type="protein sequence ID" value="KCV71320.1"/>
    <property type="molecule type" value="Genomic_DNA"/>
</dbReference>
<dbReference type="OrthoDB" id="16464at2759"/>
<name>A0A058ZAG2_FONAL</name>
<feature type="region of interest" description="Disordered" evidence="1">
    <location>
        <begin position="1"/>
        <end position="63"/>
    </location>
</feature>
<dbReference type="RefSeq" id="XP_009494443.1">
    <property type="nucleotide sequence ID" value="XM_009496168.1"/>
</dbReference>
<gene>
    <name evidence="3" type="ORF">H696_02266</name>
</gene>
<reference evidence="3" key="1">
    <citation type="submission" date="2013-04" db="EMBL/GenBank/DDBJ databases">
        <title>The Genome Sequence of Fonticula alba ATCC 38817.</title>
        <authorList>
            <consortium name="The Broad Institute Genomics Platform"/>
            <person name="Russ C."/>
            <person name="Cuomo C."/>
            <person name="Burger G."/>
            <person name="Gray M.W."/>
            <person name="Holland P.W.H."/>
            <person name="King N."/>
            <person name="Lang F.B.F."/>
            <person name="Roger A.J."/>
            <person name="Ruiz-Trillo I."/>
            <person name="Brown M."/>
            <person name="Walker B."/>
            <person name="Young S."/>
            <person name="Zeng Q."/>
            <person name="Gargeya S."/>
            <person name="Fitzgerald M."/>
            <person name="Haas B."/>
            <person name="Abouelleil A."/>
            <person name="Allen A.W."/>
            <person name="Alvarado L."/>
            <person name="Arachchi H.M."/>
            <person name="Berlin A.M."/>
            <person name="Chapman S.B."/>
            <person name="Gainer-Dewar J."/>
            <person name="Goldberg J."/>
            <person name="Griggs A."/>
            <person name="Gujja S."/>
            <person name="Hansen M."/>
            <person name="Howarth C."/>
            <person name="Imamovic A."/>
            <person name="Ireland A."/>
            <person name="Larimer J."/>
            <person name="McCowan C."/>
            <person name="Murphy C."/>
            <person name="Pearson M."/>
            <person name="Poon T.W."/>
            <person name="Priest M."/>
            <person name="Roberts A."/>
            <person name="Saif S."/>
            <person name="Shea T."/>
            <person name="Sisk P."/>
            <person name="Sykes S."/>
            <person name="Wortman J."/>
            <person name="Nusbaum C."/>
            <person name="Birren B."/>
        </authorList>
    </citation>
    <scope>NUCLEOTIDE SEQUENCE [LARGE SCALE GENOMIC DNA]</scope>
    <source>
        <strain evidence="3">ATCC 38817</strain>
    </source>
</reference>
<dbReference type="SUPFAM" id="SSF51735">
    <property type="entry name" value="NAD(P)-binding Rossmann-fold domains"/>
    <property type="match status" value="1"/>
</dbReference>
<proteinExistence type="predicted"/>
<dbReference type="eggNOG" id="KOG0747">
    <property type="taxonomic scope" value="Eukaryota"/>
</dbReference>
<dbReference type="GeneID" id="20526991"/>
<dbReference type="Proteomes" id="UP000030693">
    <property type="component" value="Unassembled WGS sequence"/>
</dbReference>
<dbReference type="InterPro" id="IPR016040">
    <property type="entry name" value="NAD(P)-bd_dom"/>
</dbReference>
<sequence length="294" mass="31529">MNPPSHPSPASHRLRSRSRIGANATTVTLMSHAPGLGPGSPATPPVASSPSPAEARSPRPEQNGLLSSLVNRLGFLVQGLQVPTDGADEVLTPSMSMDLHLEPALYVGADGPAEAMGPSTADYDPQVILITGGAGFIGSNMVGYLARKYEGTGRRVICLDRMDYCACPYSLRELQGLQCLKIIQACITDLPLMRKIIEEERVDTVIHFAAQSHVDNSFESSLSFTRDNVIGTHALLEASRLAPAGQMRRFIHVSTDEVYGPAPLGQAFKETDPMAPTNPYAATKGRVREQERGI</sequence>
<evidence type="ECO:0000313" key="4">
    <source>
        <dbReference type="Proteomes" id="UP000030693"/>
    </source>
</evidence>
<protein>
    <submittedName>
        <fullName evidence="3">dTDP-glucose 4,6-dehydratase</fullName>
    </submittedName>
</protein>
<feature type="domain" description="NAD(P)-binding" evidence="2">
    <location>
        <begin position="129"/>
        <end position="284"/>
    </location>
</feature>
<organism evidence="3">
    <name type="scientific">Fonticula alba</name>
    <name type="common">Slime mold</name>
    <dbReference type="NCBI Taxonomy" id="691883"/>
    <lineage>
        <taxon>Eukaryota</taxon>
        <taxon>Rotosphaerida</taxon>
        <taxon>Fonticulaceae</taxon>
        <taxon>Fonticula</taxon>
    </lineage>
</organism>
<evidence type="ECO:0000259" key="2">
    <source>
        <dbReference type="Pfam" id="PF16363"/>
    </source>
</evidence>